<dbReference type="Proteomes" id="UP001596137">
    <property type="component" value="Unassembled WGS sequence"/>
</dbReference>
<dbReference type="InterPro" id="IPR049244">
    <property type="entry name" value="DUF6879"/>
</dbReference>
<protein>
    <submittedName>
        <fullName evidence="2">DUF6879 family protein</fullName>
    </submittedName>
</protein>
<gene>
    <name evidence="2" type="ORF">ACFP1K_09630</name>
</gene>
<dbReference type="Pfam" id="PF21806">
    <property type="entry name" value="DUF6879"/>
    <property type="match status" value="1"/>
</dbReference>
<feature type="domain" description="DUF6879" evidence="1">
    <location>
        <begin position="6"/>
        <end position="172"/>
    </location>
</feature>
<evidence type="ECO:0000313" key="3">
    <source>
        <dbReference type="Proteomes" id="UP001596137"/>
    </source>
</evidence>
<evidence type="ECO:0000313" key="2">
    <source>
        <dbReference type="EMBL" id="MFC6081419.1"/>
    </source>
</evidence>
<comment type="caution">
    <text evidence="2">The sequence shown here is derived from an EMBL/GenBank/DDBJ whole genome shotgun (WGS) entry which is preliminary data.</text>
</comment>
<dbReference type="RefSeq" id="WP_380749259.1">
    <property type="nucleotide sequence ID" value="NZ_JBHSRF010000009.1"/>
</dbReference>
<proteinExistence type="predicted"/>
<keyword evidence="3" id="KW-1185">Reference proteome</keyword>
<dbReference type="EMBL" id="JBHSRF010000009">
    <property type="protein sequence ID" value="MFC6081419.1"/>
    <property type="molecule type" value="Genomic_DNA"/>
</dbReference>
<sequence>MTLIPDLTELFEKTQRSVTHLVLRDTYGTSGIGYRAWRDGVPIEEIRRYDHLLPWVEMVRGHVKRGVSFRRARVVSEPLSDYMRYEHAITPAANLRAGEQVRWLPRTQAYDLALPGCDFWQFDDELVCFVFQSGDGEPTGFTLIDDNPALSELCSTAFDAVWRRARDHGFYTPDLGSA</sequence>
<evidence type="ECO:0000259" key="1">
    <source>
        <dbReference type="Pfam" id="PF21806"/>
    </source>
</evidence>
<accession>A0ABW1NFG0</accession>
<reference evidence="3" key="1">
    <citation type="journal article" date="2019" name="Int. J. Syst. Evol. Microbiol.">
        <title>The Global Catalogue of Microorganisms (GCM) 10K type strain sequencing project: providing services to taxonomists for standard genome sequencing and annotation.</title>
        <authorList>
            <consortium name="The Broad Institute Genomics Platform"/>
            <consortium name="The Broad Institute Genome Sequencing Center for Infectious Disease"/>
            <person name="Wu L."/>
            <person name="Ma J."/>
        </authorList>
    </citation>
    <scope>NUCLEOTIDE SEQUENCE [LARGE SCALE GENOMIC DNA]</scope>
    <source>
        <strain evidence="3">JCM 30346</strain>
    </source>
</reference>
<name>A0ABW1NFG0_9ACTN</name>
<organism evidence="2 3">
    <name type="scientific">Sphaerisporangium aureirubrum</name>
    <dbReference type="NCBI Taxonomy" id="1544736"/>
    <lineage>
        <taxon>Bacteria</taxon>
        <taxon>Bacillati</taxon>
        <taxon>Actinomycetota</taxon>
        <taxon>Actinomycetes</taxon>
        <taxon>Streptosporangiales</taxon>
        <taxon>Streptosporangiaceae</taxon>
        <taxon>Sphaerisporangium</taxon>
    </lineage>
</organism>